<proteinExistence type="predicted"/>
<accession>A0AAV4DJG4</accession>
<protein>
    <submittedName>
        <fullName evidence="1">Uncharacterized protein</fullName>
    </submittedName>
</protein>
<organism evidence="1 2">
    <name type="scientific">Plakobranchus ocellatus</name>
    <dbReference type="NCBI Taxonomy" id="259542"/>
    <lineage>
        <taxon>Eukaryota</taxon>
        <taxon>Metazoa</taxon>
        <taxon>Spiralia</taxon>
        <taxon>Lophotrochozoa</taxon>
        <taxon>Mollusca</taxon>
        <taxon>Gastropoda</taxon>
        <taxon>Heterobranchia</taxon>
        <taxon>Euthyneura</taxon>
        <taxon>Panpulmonata</taxon>
        <taxon>Sacoglossa</taxon>
        <taxon>Placobranchoidea</taxon>
        <taxon>Plakobranchidae</taxon>
        <taxon>Plakobranchus</taxon>
    </lineage>
</organism>
<evidence type="ECO:0000313" key="1">
    <source>
        <dbReference type="EMBL" id="GFO44316.1"/>
    </source>
</evidence>
<dbReference type="Proteomes" id="UP000735302">
    <property type="component" value="Unassembled WGS sequence"/>
</dbReference>
<keyword evidence="2" id="KW-1185">Reference proteome</keyword>
<reference evidence="1 2" key="1">
    <citation type="journal article" date="2021" name="Elife">
        <title>Chloroplast acquisition without the gene transfer in kleptoplastic sea slugs, Plakobranchus ocellatus.</title>
        <authorList>
            <person name="Maeda T."/>
            <person name="Takahashi S."/>
            <person name="Yoshida T."/>
            <person name="Shimamura S."/>
            <person name="Takaki Y."/>
            <person name="Nagai Y."/>
            <person name="Toyoda A."/>
            <person name="Suzuki Y."/>
            <person name="Arimoto A."/>
            <person name="Ishii H."/>
            <person name="Satoh N."/>
            <person name="Nishiyama T."/>
            <person name="Hasebe M."/>
            <person name="Maruyama T."/>
            <person name="Minagawa J."/>
            <person name="Obokata J."/>
            <person name="Shigenobu S."/>
        </authorList>
    </citation>
    <scope>NUCLEOTIDE SEQUENCE [LARGE SCALE GENOMIC DNA]</scope>
</reference>
<sequence length="101" mass="11412">MYLRDMERYFCVSASRLIGRELSPLSLIPLMVSSSKSLLHTPFNSSCGLLVERFPCRSPWRRSLGIRSSSKRSTWMDPEHGHLFQQCVLAGASSSLQDCAF</sequence>
<dbReference type="EMBL" id="BLXT01007949">
    <property type="protein sequence ID" value="GFO44316.1"/>
    <property type="molecule type" value="Genomic_DNA"/>
</dbReference>
<dbReference type="AlphaFoldDB" id="A0AAV4DJG4"/>
<comment type="caution">
    <text evidence="1">The sequence shown here is derived from an EMBL/GenBank/DDBJ whole genome shotgun (WGS) entry which is preliminary data.</text>
</comment>
<evidence type="ECO:0000313" key="2">
    <source>
        <dbReference type="Proteomes" id="UP000735302"/>
    </source>
</evidence>
<name>A0AAV4DJG4_9GAST</name>
<gene>
    <name evidence="1" type="ORF">PoB_007082100</name>
</gene>